<keyword evidence="2" id="KW-1185">Reference proteome</keyword>
<protein>
    <submittedName>
        <fullName evidence="1">Uncharacterized protein</fullName>
    </submittedName>
</protein>
<comment type="caution">
    <text evidence="1">The sequence shown here is derived from an EMBL/GenBank/DDBJ whole genome shotgun (WGS) entry which is preliminary data.</text>
</comment>
<gene>
    <name evidence="1" type="ORF">RHMOL_Rhmol06G0163700</name>
</gene>
<reference evidence="1" key="1">
    <citation type="submission" date="2022-02" db="EMBL/GenBank/DDBJ databases">
        <title>Plant Genome Project.</title>
        <authorList>
            <person name="Zhang R.-G."/>
        </authorList>
    </citation>
    <scope>NUCLEOTIDE SEQUENCE</scope>
    <source>
        <strain evidence="1">AT1</strain>
    </source>
</reference>
<proteinExistence type="predicted"/>
<accession>A0ACC0NCV4</accession>
<evidence type="ECO:0000313" key="2">
    <source>
        <dbReference type="Proteomes" id="UP001062846"/>
    </source>
</evidence>
<name>A0ACC0NCV4_RHOML</name>
<dbReference type="EMBL" id="CM046393">
    <property type="protein sequence ID" value="KAI8551163.1"/>
    <property type="molecule type" value="Genomic_DNA"/>
</dbReference>
<evidence type="ECO:0000313" key="1">
    <source>
        <dbReference type="EMBL" id="KAI8551163.1"/>
    </source>
</evidence>
<sequence>MSSRRLLSDVYKTHSLLLLLALFLGNCYAQTSPNCVSSCGNIHNISPPFRLKEDPENCGNKKYELECEHNRLVLYFNFSAEFYLNSSAKFYLNSSAKYYVHSINYNNYTIRLVDVGLQQGNCTSLPLYSLSDLNFTYADEYQYALEFSAGVSIYSEAAYIFYSHHRIPWDVAVALWVDCEKPVKSRFYTESNTSASSCIDKATSSSSSLSSGEKRRYSYFLFGSLKLSDVADQCKIDEILITTLWLPANKSQANISYSDFHSKLEYGFELSWLSFLCREKCPEEWQSCQLESNYNVTCYKYDSCYYSVNKSRTLPCASLQVFLRGLSNNFITSTKLPLSVDQTICIFIAAYFIPGYTVRGFDVTGWIILGRTSCGMLCLWAFLIYKFRRRHLSMFDTVEDFLQGQNNLMPIRYSYSEIKKMTRGFKDKLGEGGYGSVYKGKLRSGYVAAIKILGKPKSNGQEFINEVATIGRIHHVNVVRLIGFCATRSKRALVYEYMPNSSLEKYLFSQEGNISLSCKQMYDISVGVARGIEYLHEGCDMQILHFDIKPHNILLDENFNPKVSDFGLAKLYSTDNSMVSLTAARGTMGYMAPELFYKNIGRVSYKADVYSYGMLLMEMAGRRRNLNAFADQTSQIYFPSWIYDQFKEGKEIEMGEATEEEREMVRKMVITALWCIQMRPSDRPSMKKVLEMLEGNVEALEMPPKPFLTPQEMPIEDQ</sequence>
<dbReference type="Proteomes" id="UP001062846">
    <property type="component" value="Chromosome 6"/>
</dbReference>
<organism evidence="1 2">
    <name type="scientific">Rhododendron molle</name>
    <name type="common">Chinese azalea</name>
    <name type="synonym">Azalea mollis</name>
    <dbReference type="NCBI Taxonomy" id="49168"/>
    <lineage>
        <taxon>Eukaryota</taxon>
        <taxon>Viridiplantae</taxon>
        <taxon>Streptophyta</taxon>
        <taxon>Embryophyta</taxon>
        <taxon>Tracheophyta</taxon>
        <taxon>Spermatophyta</taxon>
        <taxon>Magnoliopsida</taxon>
        <taxon>eudicotyledons</taxon>
        <taxon>Gunneridae</taxon>
        <taxon>Pentapetalae</taxon>
        <taxon>asterids</taxon>
        <taxon>Ericales</taxon>
        <taxon>Ericaceae</taxon>
        <taxon>Ericoideae</taxon>
        <taxon>Rhodoreae</taxon>
        <taxon>Rhododendron</taxon>
    </lineage>
</organism>